<name>A0ABN7WY34_GIGMA</name>
<accession>A0ABN7WY34</accession>
<feature type="non-terminal residue" evidence="1">
    <location>
        <position position="50"/>
    </location>
</feature>
<dbReference type="EMBL" id="CAJVQB010071860">
    <property type="protein sequence ID" value="CAG8843276.1"/>
    <property type="molecule type" value="Genomic_DNA"/>
</dbReference>
<protein>
    <submittedName>
        <fullName evidence="1">33803_t:CDS:1</fullName>
    </submittedName>
</protein>
<sequence>ILAIKFKLPFSETCRRTGDNYIYREIFEIIESNNFWDQIKDLVKLLTPYC</sequence>
<dbReference type="Proteomes" id="UP000789901">
    <property type="component" value="Unassembled WGS sequence"/>
</dbReference>
<keyword evidence="2" id="KW-1185">Reference proteome</keyword>
<feature type="non-terminal residue" evidence="1">
    <location>
        <position position="1"/>
    </location>
</feature>
<reference evidence="1 2" key="1">
    <citation type="submission" date="2021-06" db="EMBL/GenBank/DDBJ databases">
        <authorList>
            <person name="Kallberg Y."/>
            <person name="Tangrot J."/>
            <person name="Rosling A."/>
        </authorList>
    </citation>
    <scope>NUCLEOTIDE SEQUENCE [LARGE SCALE GENOMIC DNA]</scope>
    <source>
        <strain evidence="1 2">120-4 pot B 10/14</strain>
    </source>
</reference>
<evidence type="ECO:0000313" key="2">
    <source>
        <dbReference type="Proteomes" id="UP000789901"/>
    </source>
</evidence>
<organism evidence="1 2">
    <name type="scientific">Gigaspora margarita</name>
    <dbReference type="NCBI Taxonomy" id="4874"/>
    <lineage>
        <taxon>Eukaryota</taxon>
        <taxon>Fungi</taxon>
        <taxon>Fungi incertae sedis</taxon>
        <taxon>Mucoromycota</taxon>
        <taxon>Glomeromycotina</taxon>
        <taxon>Glomeromycetes</taxon>
        <taxon>Diversisporales</taxon>
        <taxon>Gigasporaceae</taxon>
        <taxon>Gigaspora</taxon>
    </lineage>
</organism>
<comment type="caution">
    <text evidence="1">The sequence shown here is derived from an EMBL/GenBank/DDBJ whole genome shotgun (WGS) entry which is preliminary data.</text>
</comment>
<gene>
    <name evidence="1" type="ORF">GMARGA_LOCUS36453</name>
</gene>
<evidence type="ECO:0000313" key="1">
    <source>
        <dbReference type="EMBL" id="CAG8843276.1"/>
    </source>
</evidence>
<proteinExistence type="predicted"/>